<dbReference type="PANTHER" id="PTHR33657">
    <property type="entry name" value="DOMAIN PROTEIN, PUTATIVE (AFU_ORTHOLOGUE AFUA_5G00600)-RELATED"/>
    <property type="match status" value="1"/>
</dbReference>
<dbReference type="Pfam" id="PF05630">
    <property type="entry name" value="NPP1"/>
    <property type="match status" value="1"/>
</dbReference>
<organism evidence="6 7">
    <name type="scientific">Phytophthora megakarya</name>
    <dbReference type="NCBI Taxonomy" id="4795"/>
    <lineage>
        <taxon>Eukaryota</taxon>
        <taxon>Sar</taxon>
        <taxon>Stramenopiles</taxon>
        <taxon>Oomycota</taxon>
        <taxon>Peronosporomycetes</taxon>
        <taxon>Peronosporales</taxon>
        <taxon>Peronosporaceae</taxon>
        <taxon>Phytophthora</taxon>
    </lineage>
</organism>
<dbReference type="EMBL" id="NBNE01018279">
    <property type="protein sequence ID" value="OWY92344.1"/>
    <property type="molecule type" value="Genomic_DNA"/>
</dbReference>
<evidence type="ECO:0000256" key="5">
    <source>
        <dbReference type="SAM" id="SignalP"/>
    </source>
</evidence>
<gene>
    <name evidence="6" type="ORF">PHMEG_00038701</name>
</gene>
<dbReference type="PIRSF" id="PIRSF029958">
    <property type="entry name" value="Necrosis-inducing_protein"/>
    <property type="match status" value="1"/>
</dbReference>
<dbReference type="PANTHER" id="PTHR33657:SF8">
    <property type="entry name" value="DOMAIN PROTEIN, PUTATIVE (AFU_ORTHOLOGUE AFUA_5G00600)-RELATED"/>
    <property type="match status" value="1"/>
</dbReference>
<feature type="signal peptide" evidence="5">
    <location>
        <begin position="1"/>
        <end position="19"/>
    </location>
</feature>
<keyword evidence="5" id="KW-0732">Signal</keyword>
<dbReference type="GO" id="GO:0005576">
    <property type="term" value="C:extracellular region"/>
    <property type="evidence" value="ECO:0007669"/>
    <property type="project" value="UniProtKB-SubCell"/>
</dbReference>
<evidence type="ECO:0000256" key="1">
    <source>
        <dbReference type="ARBA" id="ARBA00004613"/>
    </source>
</evidence>
<comment type="subcellular location">
    <subcellularLocation>
        <location evidence="1">Secreted</location>
    </subcellularLocation>
</comment>
<keyword evidence="4" id="KW-0843">Virulence</keyword>
<dbReference type="AlphaFoldDB" id="A0A225UGX2"/>
<dbReference type="InterPro" id="IPR008701">
    <property type="entry name" value="NPP1"/>
</dbReference>
<evidence type="ECO:0000256" key="2">
    <source>
        <dbReference type="ARBA" id="ARBA00009520"/>
    </source>
</evidence>
<dbReference type="Proteomes" id="UP000198211">
    <property type="component" value="Unassembled WGS sequence"/>
</dbReference>
<name>A0A225UGX2_9STRA</name>
<proteinExistence type="inferred from homology"/>
<keyword evidence="7" id="KW-1185">Reference proteome</keyword>
<sequence length="265" mass="30158">MNWFLLIALLSALLTEVLGQSIPYDQVQSFAEIEPVTESDKVMFKYKPQLKVSEGCQPYAAVQEDGSVSHGIPWFFKTASSTKDCEGSELGSQIYARATEFKGVYAIVYAWYFPRGREQISAPGLRPGLRPFGHRHNFEHVIVWIDKLSLKKSKILGVSTLSYVWMYGFYRKYSNHVPLAAKYLNGSSVKIEYHNSRLLATTEVRVTQKEGEYQDLVTWDQLPEAARDALSNTDWDLTIFNAYGSKMPLKDGTFLKTLEQAWPFA</sequence>
<accession>A0A225UGX2</accession>
<keyword evidence="3" id="KW-0964">Secreted</keyword>
<evidence type="ECO:0000313" key="7">
    <source>
        <dbReference type="Proteomes" id="UP000198211"/>
    </source>
</evidence>
<evidence type="ECO:0000256" key="3">
    <source>
        <dbReference type="ARBA" id="ARBA00022525"/>
    </source>
</evidence>
<protein>
    <submittedName>
        <fullName evidence="6">Necrosis inducing protein NPP1</fullName>
    </submittedName>
</protein>
<evidence type="ECO:0000313" key="6">
    <source>
        <dbReference type="EMBL" id="OWY92344.1"/>
    </source>
</evidence>
<dbReference type="OrthoDB" id="147163at2759"/>
<dbReference type="STRING" id="4795.A0A225UGX2"/>
<reference evidence="7" key="1">
    <citation type="submission" date="2017-03" db="EMBL/GenBank/DDBJ databases">
        <title>Phytopthora megakarya and P. palmivora, two closely related causual agents of cacao black pod achieved similar genome size and gene model numbers by different mechanisms.</title>
        <authorList>
            <person name="Ali S."/>
            <person name="Shao J."/>
            <person name="Larry D.J."/>
            <person name="Kronmiller B."/>
            <person name="Shen D."/>
            <person name="Strem M.D."/>
            <person name="Melnick R.L."/>
            <person name="Guiltinan M.J."/>
            <person name="Tyler B.M."/>
            <person name="Meinhardt L.W."/>
            <person name="Bailey B.A."/>
        </authorList>
    </citation>
    <scope>NUCLEOTIDE SEQUENCE [LARGE SCALE GENOMIC DNA]</scope>
    <source>
        <strain evidence="7">zdho120</strain>
    </source>
</reference>
<comment type="similarity">
    <text evidence="2">Belongs to the Necrosis inducing protein (NPP1) family.</text>
</comment>
<evidence type="ECO:0000256" key="4">
    <source>
        <dbReference type="ARBA" id="ARBA00023026"/>
    </source>
</evidence>
<feature type="chain" id="PRO_5012262711" evidence="5">
    <location>
        <begin position="20"/>
        <end position="265"/>
    </location>
</feature>
<comment type="caution">
    <text evidence="6">The sequence shown here is derived from an EMBL/GenBank/DDBJ whole genome shotgun (WGS) entry which is preliminary data.</text>
</comment>